<dbReference type="EMBL" id="OX451737">
    <property type="protein sequence ID" value="CAI8597723.1"/>
    <property type="molecule type" value="Genomic_DNA"/>
</dbReference>
<dbReference type="PANTHER" id="PTHR31234">
    <property type="entry name" value="LATE EMBRYOGENESIS ABUNDANT (LEA) HYDROXYPROLINE-RICH GLYCOPROTEIN FAMILY"/>
    <property type="match status" value="1"/>
</dbReference>
<dbReference type="Pfam" id="PF03168">
    <property type="entry name" value="LEA_2"/>
    <property type="match status" value="1"/>
</dbReference>
<comment type="subcellular location">
    <subcellularLocation>
        <location evidence="1">Membrane</location>
        <topology evidence="1">Single-pass membrane protein</topology>
    </subcellularLocation>
</comment>
<dbReference type="PANTHER" id="PTHR31234:SF2">
    <property type="entry name" value="OS05G0199100 PROTEIN"/>
    <property type="match status" value="1"/>
</dbReference>
<keyword evidence="8" id="KW-1185">Reference proteome</keyword>
<dbReference type="AlphaFoldDB" id="A0AAV0ZKM9"/>
<evidence type="ECO:0000256" key="5">
    <source>
        <dbReference type="SAM" id="Phobius"/>
    </source>
</evidence>
<keyword evidence="2 5" id="KW-0812">Transmembrane</keyword>
<sequence>MAESQNTSFSRRPALASNTVPLPVYGYPSPANAFPYANNNQRKNSWCGRCCCLWWFIGIILTLAVLFVIAVVAFCLITRPELPYFAIDSIAVNGMNLTSSSVISPAVDVFIRADNGNNKIGIYYEKHSTAEIFYRDVCLCNGALPAFYQPTNNVTVFQTVLKGNGTKLAERDRRALVNAVAKWSVPLTLKMRAPVKVKVGLVRTWKIGDFVFDCDVIVDQLTAQAKIVDTDCSYGLHHS</sequence>
<reference evidence="7 8" key="1">
    <citation type="submission" date="2023-01" db="EMBL/GenBank/DDBJ databases">
        <authorList>
            <person name="Kreplak J."/>
        </authorList>
    </citation>
    <scope>NUCLEOTIDE SEQUENCE [LARGE SCALE GENOMIC DNA]</scope>
</reference>
<feature type="transmembrane region" description="Helical" evidence="5">
    <location>
        <begin position="53"/>
        <end position="77"/>
    </location>
</feature>
<evidence type="ECO:0000256" key="4">
    <source>
        <dbReference type="ARBA" id="ARBA00023136"/>
    </source>
</evidence>
<proteinExistence type="predicted"/>
<protein>
    <recommendedName>
        <fullName evidence="6">Late embryogenesis abundant protein LEA-2 subgroup domain-containing protein</fullName>
    </recommendedName>
</protein>
<accession>A0AAV0ZKM9</accession>
<evidence type="ECO:0000259" key="6">
    <source>
        <dbReference type="Pfam" id="PF03168"/>
    </source>
</evidence>
<dbReference type="GO" id="GO:0005886">
    <property type="term" value="C:plasma membrane"/>
    <property type="evidence" value="ECO:0007669"/>
    <property type="project" value="TreeGrafter"/>
</dbReference>
<gene>
    <name evidence="7" type="ORF">VFH_II094840</name>
</gene>
<organism evidence="7 8">
    <name type="scientific">Vicia faba</name>
    <name type="common">Broad bean</name>
    <name type="synonym">Faba vulgaris</name>
    <dbReference type="NCBI Taxonomy" id="3906"/>
    <lineage>
        <taxon>Eukaryota</taxon>
        <taxon>Viridiplantae</taxon>
        <taxon>Streptophyta</taxon>
        <taxon>Embryophyta</taxon>
        <taxon>Tracheophyta</taxon>
        <taxon>Spermatophyta</taxon>
        <taxon>Magnoliopsida</taxon>
        <taxon>eudicotyledons</taxon>
        <taxon>Gunneridae</taxon>
        <taxon>Pentapetalae</taxon>
        <taxon>rosids</taxon>
        <taxon>fabids</taxon>
        <taxon>Fabales</taxon>
        <taxon>Fabaceae</taxon>
        <taxon>Papilionoideae</taxon>
        <taxon>50 kb inversion clade</taxon>
        <taxon>NPAAA clade</taxon>
        <taxon>Hologalegina</taxon>
        <taxon>IRL clade</taxon>
        <taxon>Fabeae</taxon>
        <taxon>Vicia</taxon>
    </lineage>
</organism>
<dbReference type="InterPro" id="IPR004864">
    <property type="entry name" value="LEA_2"/>
</dbReference>
<dbReference type="InterPro" id="IPR044839">
    <property type="entry name" value="NDR1-like"/>
</dbReference>
<keyword evidence="3 5" id="KW-1133">Transmembrane helix</keyword>
<evidence type="ECO:0000256" key="3">
    <source>
        <dbReference type="ARBA" id="ARBA00022989"/>
    </source>
</evidence>
<evidence type="ECO:0000313" key="7">
    <source>
        <dbReference type="EMBL" id="CAI8597723.1"/>
    </source>
</evidence>
<evidence type="ECO:0000256" key="1">
    <source>
        <dbReference type="ARBA" id="ARBA00004167"/>
    </source>
</evidence>
<evidence type="ECO:0000256" key="2">
    <source>
        <dbReference type="ARBA" id="ARBA00022692"/>
    </source>
</evidence>
<keyword evidence="4 5" id="KW-0472">Membrane</keyword>
<dbReference type="Proteomes" id="UP001157006">
    <property type="component" value="Chromosome 2"/>
</dbReference>
<evidence type="ECO:0000313" key="8">
    <source>
        <dbReference type="Proteomes" id="UP001157006"/>
    </source>
</evidence>
<feature type="domain" description="Late embryogenesis abundant protein LEA-2 subgroup" evidence="6">
    <location>
        <begin position="111"/>
        <end position="207"/>
    </location>
</feature>
<dbReference type="GO" id="GO:0098542">
    <property type="term" value="P:defense response to other organism"/>
    <property type="evidence" value="ECO:0007669"/>
    <property type="project" value="InterPro"/>
</dbReference>
<name>A0AAV0ZKM9_VICFA</name>